<dbReference type="RefSeq" id="WP_243699292.1">
    <property type="nucleotide sequence ID" value="NZ_SLWK01000001.1"/>
</dbReference>
<dbReference type="Gene3D" id="3.20.70.20">
    <property type="match status" value="1"/>
</dbReference>
<sequence>MTGELADLESYSQLRMAFKQQLLHFIKIKIAGSNKKEEIFMNHMPAPFLSLITDDCVKNGKDYNNGGARYNTNYIQGVRLGTITDSLTALRKHLFEERNIDPVKLLNSLVNNLTNEEQIRHILLNKTPKYGNDDDYADEQLTDVFELFHDVVKGEISPRGADYRINLLPTTCHVYFGSVMHASPDGRLSGSLVSEGISPVQGADTNDPTAVLLSASKNHKKDRTIWIKELKDFSLKSP</sequence>
<dbReference type="InterPro" id="IPR051215">
    <property type="entry name" value="GRE"/>
</dbReference>
<name>A0A4V2RWX1_9BACT</name>
<dbReference type="Pfam" id="PF02901">
    <property type="entry name" value="PFL-like"/>
    <property type="match status" value="1"/>
</dbReference>
<proteinExistence type="predicted"/>
<dbReference type="InterPro" id="IPR004184">
    <property type="entry name" value="PFL_dom"/>
</dbReference>
<dbReference type="Proteomes" id="UP000295221">
    <property type="component" value="Unassembled WGS sequence"/>
</dbReference>
<keyword evidence="2" id="KW-0456">Lyase</keyword>
<gene>
    <name evidence="2" type="ORF">EV194_101231</name>
</gene>
<dbReference type="PROSITE" id="PS51554">
    <property type="entry name" value="PFL"/>
    <property type="match status" value="1"/>
</dbReference>
<dbReference type="AlphaFoldDB" id="A0A4V2RWX1"/>
<dbReference type="PANTHER" id="PTHR43641:SF2">
    <property type="entry name" value="DEHYDRATASE YBIW-RELATED"/>
    <property type="match status" value="1"/>
</dbReference>
<organism evidence="2 3">
    <name type="scientific">Natronoflexus pectinivorans</name>
    <dbReference type="NCBI Taxonomy" id="682526"/>
    <lineage>
        <taxon>Bacteria</taxon>
        <taxon>Pseudomonadati</taxon>
        <taxon>Bacteroidota</taxon>
        <taxon>Bacteroidia</taxon>
        <taxon>Marinilabiliales</taxon>
        <taxon>Marinilabiliaceae</taxon>
        <taxon>Natronoflexus</taxon>
    </lineage>
</organism>
<keyword evidence="3" id="KW-1185">Reference proteome</keyword>
<comment type="caution">
    <text evidence="2">The sequence shown here is derived from an EMBL/GenBank/DDBJ whole genome shotgun (WGS) entry which is preliminary data.</text>
</comment>
<protein>
    <submittedName>
        <fullName evidence="2">Pyruvate formate lyase-like protein</fullName>
    </submittedName>
</protein>
<keyword evidence="2" id="KW-0670">Pyruvate</keyword>
<evidence type="ECO:0000313" key="3">
    <source>
        <dbReference type="Proteomes" id="UP000295221"/>
    </source>
</evidence>
<dbReference type="PANTHER" id="PTHR43641">
    <property type="entry name" value="FORMATE ACETYLTRANSFERASE 3-RELATED"/>
    <property type="match status" value="1"/>
</dbReference>
<dbReference type="EMBL" id="SLWK01000001">
    <property type="protein sequence ID" value="TCO10601.1"/>
    <property type="molecule type" value="Genomic_DNA"/>
</dbReference>
<dbReference type="GO" id="GO:0005829">
    <property type="term" value="C:cytosol"/>
    <property type="evidence" value="ECO:0007669"/>
    <property type="project" value="TreeGrafter"/>
</dbReference>
<dbReference type="SUPFAM" id="SSF51998">
    <property type="entry name" value="PFL-like glycyl radical enzymes"/>
    <property type="match status" value="1"/>
</dbReference>
<dbReference type="GO" id="GO:0016829">
    <property type="term" value="F:lyase activity"/>
    <property type="evidence" value="ECO:0007669"/>
    <property type="project" value="UniProtKB-KW"/>
</dbReference>
<evidence type="ECO:0000259" key="1">
    <source>
        <dbReference type="PROSITE" id="PS51554"/>
    </source>
</evidence>
<accession>A0A4V2RWX1</accession>
<reference evidence="2 3" key="1">
    <citation type="submission" date="2019-03" db="EMBL/GenBank/DDBJ databases">
        <title>Genomic Encyclopedia of Type Strains, Phase IV (KMG-IV): sequencing the most valuable type-strain genomes for metagenomic binning, comparative biology and taxonomic classification.</title>
        <authorList>
            <person name="Goeker M."/>
        </authorList>
    </citation>
    <scope>NUCLEOTIDE SEQUENCE [LARGE SCALE GENOMIC DNA]</scope>
    <source>
        <strain evidence="2 3">DSM 24179</strain>
    </source>
</reference>
<evidence type="ECO:0000313" key="2">
    <source>
        <dbReference type="EMBL" id="TCO10601.1"/>
    </source>
</evidence>
<feature type="domain" description="PFL" evidence="1">
    <location>
        <begin position="1"/>
        <end position="188"/>
    </location>
</feature>